<organism evidence="2 3">
    <name type="scientific">Sus scrofa</name>
    <name type="common">Pig</name>
    <dbReference type="NCBI Taxonomy" id="9823"/>
    <lineage>
        <taxon>Eukaryota</taxon>
        <taxon>Metazoa</taxon>
        <taxon>Chordata</taxon>
        <taxon>Craniata</taxon>
        <taxon>Vertebrata</taxon>
        <taxon>Euteleostomi</taxon>
        <taxon>Mammalia</taxon>
        <taxon>Eutheria</taxon>
        <taxon>Laurasiatheria</taxon>
        <taxon>Artiodactyla</taxon>
        <taxon>Suina</taxon>
        <taxon>Suidae</taxon>
        <taxon>Sus</taxon>
    </lineage>
</organism>
<evidence type="ECO:0000313" key="2">
    <source>
        <dbReference type="Ensembl" id="ENSSSCP00070013658.1"/>
    </source>
</evidence>
<dbReference type="Proteomes" id="UP000314985">
    <property type="component" value="Unassembled WGS sequence"/>
</dbReference>
<feature type="compositionally biased region" description="Low complexity" evidence="1">
    <location>
        <begin position="141"/>
        <end position="151"/>
    </location>
</feature>
<protein>
    <submittedName>
        <fullName evidence="2">Uncharacterized protein</fullName>
    </submittedName>
</protein>
<reference evidence="3" key="1">
    <citation type="submission" date="2017-08" db="EMBL/GenBank/DDBJ databases">
        <title>USMARCv1.0.</title>
        <authorList>
            <person name="Hannum G.I."/>
            <person name="Koren S."/>
            <person name="Schroeder S.G."/>
            <person name="Chin S.C."/>
            <person name="Nonneman D.J."/>
            <person name="Becker S.A."/>
            <person name="Rosen B.D."/>
            <person name="Bickhart D.M."/>
            <person name="Putnam N.H."/>
            <person name="Green R.E."/>
            <person name="Tuggle C.K."/>
            <person name="Liu H."/>
            <person name="Rohrer G.A."/>
            <person name="Warr A."/>
            <person name="Hall R."/>
            <person name="Kim K."/>
            <person name="Hume D.A."/>
            <person name="Talbot R."/>
            <person name="Chow W."/>
            <person name="Howe K."/>
            <person name="Schwartz A.S."/>
            <person name="Watson M."/>
            <person name="Archibald A.L."/>
            <person name="Phillippy A.M."/>
            <person name="Smith T.P.L."/>
        </authorList>
    </citation>
    <scope>NUCLEOTIDE SEQUENCE [LARGE SCALE GENOMIC DNA]</scope>
</reference>
<dbReference type="AlphaFoldDB" id="A0A4X1TDI3"/>
<feature type="region of interest" description="Disordered" evidence="1">
    <location>
        <begin position="116"/>
        <end position="156"/>
    </location>
</feature>
<sequence length="248" mass="25780">MAGACAEGLRAPNPASPRRKTRGEWVSAAETPSKAAGPREPGAASPALPYGEVGRGRKRLALLSGSEALCGCGLLPRSVSLCRMQLPEARLGPVRRGLGAVRPSWLRGHGWAGAEAFAPNPASHEGEPVGSGFPPETPAKQQGPGSQGSQPALPYGERGKAFARPILLPHEGEPVGSGFGRRRPPAKQQGPGSQGQPPALPYGERGAGAKNGLSCFLDPRRVGAVVCCPRRVSLCRMQLPEARFGRSV</sequence>
<evidence type="ECO:0000256" key="1">
    <source>
        <dbReference type="SAM" id="MobiDB-lite"/>
    </source>
</evidence>
<feature type="compositionally biased region" description="Low complexity" evidence="1">
    <location>
        <begin position="186"/>
        <end position="197"/>
    </location>
</feature>
<feature type="region of interest" description="Disordered" evidence="1">
    <location>
        <begin position="169"/>
        <end position="205"/>
    </location>
</feature>
<dbReference type="Ensembl" id="ENSSSCT00070016488.1">
    <property type="protein sequence ID" value="ENSSSCP00070013658.1"/>
    <property type="gene ID" value="ENSSSCG00070008523.1"/>
</dbReference>
<feature type="region of interest" description="Disordered" evidence="1">
    <location>
        <begin position="1"/>
        <end position="51"/>
    </location>
</feature>
<accession>A0A4X1TDI3</accession>
<name>A0A4X1TDI3_PIG</name>
<reference evidence="2" key="2">
    <citation type="submission" date="2025-08" db="UniProtKB">
        <authorList>
            <consortium name="Ensembl"/>
        </authorList>
    </citation>
    <scope>IDENTIFICATION</scope>
</reference>
<proteinExistence type="predicted"/>
<evidence type="ECO:0000313" key="3">
    <source>
        <dbReference type="Proteomes" id="UP000314985"/>
    </source>
</evidence>